<proteinExistence type="predicted"/>
<comment type="caution">
    <text evidence="2">The sequence shown here is derived from an EMBL/GenBank/DDBJ whole genome shotgun (WGS) entry which is preliminary data.</text>
</comment>
<dbReference type="Pfam" id="PF12118">
    <property type="entry name" value="SprA-related"/>
    <property type="match status" value="1"/>
</dbReference>
<feature type="region of interest" description="Disordered" evidence="1">
    <location>
        <begin position="131"/>
        <end position="177"/>
    </location>
</feature>
<dbReference type="AlphaFoldDB" id="A0A4R7BCM8"/>
<accession>A0A4R7BCM8</accession>
<dbReference type="Proteomes" id="UP000295611">
    <property type="component" value="Unassembled WGS sequence"/>
</dbReference>
<feature type="compositionally biased region" description="Low complexity" evidence="1">
    <location>
        <begin position="131"/>
        <end position="140"/>
    </location>
</feature>
<reference evidence="2 3" key="1">
    <citation type="submission" date="2019-03" db="EMBL/GenBank/DDBJ databases">
        <title>Genomic Encyclopedia of Type Strains, Phase III (KMG-III): the genomes of soil and plant-associated and newly described type strains.</title>
        <authorList>
            <person name="Whitman W."/>
        </authorList>
    </citation>
    <scope>NUCLEOTIDE SEQUENCE [LARGE SCALE GENOMIC DNA]</scope>
    <source>
        <strain evidence="2 3">CECT 8976</strain>
    </source>
</reference>
<name>A0A4R7BCM8_9NEIS</name>
<dbReference type="RefSeq" id="WP_133678041.1">
    <property type="nucleotide sequence ID" value="NZ_SNZP01000001.1"/>
</dbReference>
<feature type="compositionally biased region" description="Polar residues" evidence="1">
    <location>
        <begin position="141"/>
        <end position="177"/>
    </location>
</feature>
<dbReference type="InterPro" id="IPR021973">
    <property type="entry name" value="SprA-related"/>
</dbReference>
<keyword evidence="3" id="KW-1185">Reference proteome</keyword>
<evidence type="ECO:0000313" key="3">
    <source>
        <dbReference type="Proteomes" id="UP000295611"/>
    </source>
</evidence>
<protein>
    <submittedName>
        <fullName evidence="2">SprA family protein</fullName>
    </submittedName>
</protein>
<feature type="region of interest" description="Disordered" evidence="1">
    <location>
        <begin position="77"/>
        <end position="96"/>
    </location>
</feature>
<evidence type="ECO:0000256" key="1">
    <source>
        <dbReference type="SAM" id="MobiDB-lite"/>
    </source>
</evidence>
<organism evidence="2 3">
    <name type="scientific">Paludibacterium purpuratum</name>
    <dbReference type="NCBI Taxonomy" id="1144873"/>
    <lineage>
        <taxon>Bacteria</taxon>
        <taxon>Pseudomonadati</taxon>
        <taxon>Pseudomonadota</taxon>
        <taxon>Betaproteobacteria</taxon>
        <taxon>Neisseriales</taxon>
        <taxon>Chromobacteriaceae</taxon>
        <taxon>Paludibacterium</taxon>
    </lineage>
</organism>
<feature type="compositionally biased region" description="Low complexity" evidence="1">
    <location>
        <begin position="1"/>
        <end position="15"/>
    </location>
</feature>
<feature type="compositionally biased region" description="Polar residues" evidence="1">
    <location>
        <begin position="83"/>
        <end position="93"/>
    </location>
</feature>
<gene>
    <name evidence="2" type="ORF">DFP86_101100</name>
</gene>
<feature type="compositionally biased region" description="Polar residues" evidence="1">
    <location>
        <begin position="20"/>
        <end position="30"/>
    </location>
</feature>
<dbReference type="OrthoDB" id="9812722at2"/>
<evidence type="ECO:0000313" key="2">
    <source>
        <dbReference type="EMBL" id="TDR82711.1"/>
    </source>
</evidence>
<dbReference type="EMBL" id="SNZP01000001">
    <property type="protein sequence ID" value="TDR82711.1"/>
    <property type="molecule type" value="Genomic_DNA"/>
</dbReference>
<feature type="region of interest" description="Disordered" evidence="1">
    <location>
        <begin position="1"/>
        <end position="30"/>
    </location>
</feature>
<sequence length="177" mass="18025">MSISSISASTFGSASPYPASGSQTLTPAQQQEVARLQAIDRDVHAHEQAHLAAAGGLATSGASFSYETGPDGKRYAVGGEVSIDTSPGRTPQETLDRARRIQQAALAPADPSPQDRRVAAEAAQQIARAEAQLREAQAQQNKTAGGTNNATGPSSYSAAGTGVNNSASAGSLINTYA</sequence>